<comment type="subcellular location">
    <subcellularLocation>
        <location evidence="1">Cell membrane</location>
        <topology evidence="1">Multi-pass membrane protein</topology>
    </subcellularLocation>
</comment>
<dbReference type="RefSeq" id="WP_350348540.1">
    <property type="nucleotide sequence ID" value="NZ_CP158374.1"/>
</dbReference>
<keyword evidence="6 7" id="KW-0472">Membrane</keyword>
<accession>A0AAU7W782</accession>
<dbReference type="PANTHER" id="PTHR30065">
    <property type="entry name" value="FLAGELLAR BIOSYNTHETIC PROTEIN FLIR"/>
    <property type="match status" value="1"/>
</dbReference>
<keyword evidence="5 7" id="KW-1133">Transmembrane helix</keyword>
<keyword evidence="4 7" id="KW-0812">Transmembrane</keyword>
<dbReference type="AlphaFoldDB" id="A0AAU7W782"/>
<feature type="transmembrane region" description="Helical" evidence="7">
    <location>
        <begin position="12"/>
        <end position="34"/>
    </location>
</feature>
<comment type="similarity">
    <text evidence="2">Belongs to the FliR/MopE/SpaR family.</text>
</comment>
<feature type="transmembrane region" description="Helical" evidence="7">
    <location>
        <begin position="215"/>
        <end position="237"/>
    </location>
</feature>
<proteinExistence type="inferred from homology"/>
<gene>
    <name evidence="8" type="ORF">ABIQ69_01030</name>
</gene>
<reference evidence="8" key="1">
    <citation type="submission" date="2024-05" db="EMBL/GenBank/DDBJ databases">
        <authorList>
            <person name="Yu L."/>
        </authorList>
    </citation>
    <scope>NUCLEOTIDE SEQUENCE</scope>
    <source>
        <strain evidence="8">G08B096</strain>
    </source>
</reference>
<evidence type="ECO:0000256" key="1">
    <source>
        <dbReference type="ARBA" id="ARBA00004651"/>
    </source>
</evidence>
<evidence type="ECO:0000256" key="3">
    <source>
        <dbReference type="ARBA" id="ARBA00022475"/>
    </source>
</evidence>
<evidence type="ECO:0000256" key="7">
    <source>
        <dbReference type="SAM" id="Phobius"/>
    </source>
</evidence>
<feature type="transmembrane region" description="Helical" evidence="7">
    <location>
        <begin position="169"/>
        <end position="194"/>
    </location>
</feature>
<keyword evidence="8" id="KW-0282">Flagellum</keyword>
<evidence type="ECO:0000256" key="4">
    <source>
        <dbReference type="ARBA" id="ARBA00022692"/>
    </source>
</evidence>
<feature type="transmembrane region" description="Helical" evidence="7">
    <location>
        <begin position="125"/>
        <end position="149"/>
    </location>
</feature>
<evidence type="ECO:0000256" key="5">
    <source>
        <dbReference type="ARBA" id="ARBA00022989"/>
    </source>
</evidence>
<keyword evidence="8" id="KW-0969">Cilium</keyword>
<feature type="transmembrane region" description="Helical" evidence="7">
    <location>
        <begin position="41"/>
        <end position="60"/>
    </location>
</feature>
<dbReference type="EMBL" id="CP158374">
    <property type="protein sequence ID" value="XBX82523.1"/>
    <property type="molecule type" value="Genomic_DNA"/>
</dbReference>
<dbReference type="GO" id="GO:0005886">
    <property type="term" value="C:plasma membrane"/>
    <property type="evidence" value="ECO:0007669"/>
    <property type="project" value="UniProtKB-SubCell"/>
</dbReference>
<sequence length="252" mass="25281">MGFTIDAGWLEAVMLASVRMAAFVVIAPPFSYGAVPGRVKAALAVGLGLAVSPRVAAGYVPAEGGAFFGAIVAELVTGAALGFLVLVIFSAIQSAGSLLDLFGGFQLAMGYDPQSMVQGAQFARLFHLAGIALLVSSGAYLVVFSGVFASFDAIPVGSAIDLAASAEQAIHAVTGMLVAAAQIAAPLIVVLFLADLGLGLLTRVAPALNAFSLGFPLKILLTLALAGTVFVALPAVVEALASDAMAAMREAG</sequence>
<feature type="transmembrane region" description="Helical" evidence="7">
    <location>
        <begin position="66"/>
        <end position="89"/>
    </location>
</feature>
<name>A0AAU7W782_9MICO</name>
<organism evidence="8">
    <name type="scientific">Agromyces sp. G08B096</name>
    <dbReference type="NCBI Taxonomy" id="3156399"/>
    <lineage>
        <taxon>Bacteria</taxon>
        <taxon>Bacillati</taxon>
        <taxon>Actinomycetota</taxon>
        <taxon>Actinomycetes</taxon>
        <taxon>Micrococcales</taxon>
        <taxon>Microbacteriaceae</taxon>
        <taxon>Agromyces</taxon>
    </lineage>
</organism>
<evidence type="ECO:0000256" key="2">
    <source>
        <dbReference type="ARBA" id="ARBA00009772"/>
    </source>
</evidence>
<dbReference type="Pfam" id="PF01311">
    <property type="entry name" value="Bac_export_1"/>
    <property type="match status" value="1"/>
</dbReference>
<dbReference type="InterPro" id="IPR002010">
    <property type="entry name" value="T3SS_IM_R"/>
</dbReference>
<dbReference type="PANTHER" id="PTHR30065:SF1">
    <property type="entry name" value="SURFACE PRESENTATION OF ANTIGENS PROTEIN SPAR"/>
    <property type="match status" value="1"/>
</dbReference>
<dbReference type="PRINTS" id="PR00953">
    <property type="entry name" value="TYPE3IMRPROT"/>
</dbReference>
<evidence type="ECO:0000256" key="6">
    <source>
        <dbReference type="ARBA" id="ARBA00023136"/>
    </source>
</evidence>
<evidence type="ECO:0000313" key="8">
    <source>
        <dbReference type="EMBL" id="XBX82523.1"/>
    </source>
</evidence>
<keyword evidence="3" id="KW-1003">Cell membrane</keyword>
<protein>
    <submittedName>
        <fullName evidence="8">Flagellar biosynthetic protein FliR</fullName>
    </submittedName>
</protein>
<keyword evidence="8" id="KW-0966">Cell projection</keyword>
<dbReference type="GO" id="GO:0006605">
    <property type="term" value="P:protein targeting"/>
    <property type="evidence" value="ECO:0007669"/>
    <property type="project" value="InterPro"/>
</dbReference>